<dbReference type="InterPro" id="IPR011324">
    <property type="entry name" value="Cytotoxic_necrot_fac-like_cat"/>
</dbReference>
<gene>
    <name evidence="1" type="ORF">WKW82_33215</name>
</gene>
<dbReference type="Proteomes" id="UP001385892">
    <property type="component" value="Unassembled WGS sequence"/>
</dbReference>
<dbReference type="RefSeq" id="WP_340347199.1">
    <property type="nucleotide sequence ID" value="NZ_JBBKZT010000024.1"/>
</dbReference>
<sequence>MLERHVGLDAPYFEGTCTWVMADGAGVLTSSSFGSCVGLVLYGPRHQRGVVAHFAGELGLQRANVRRYTTEILRQACPVLPGPWTAWVFGGASLCVGTDAITMTAKSMTMPLINAVRQALRVNPYIPVNVLRRAAALRGPETQEGTYTSHTAVALDVATGIVTWPRVANLATQGGSEKVVVLKRKTSM</sequence>
<dbReference type="SUPFAM" id="SSF64438">
    <property type="entry name" value="CNF1/YfiH-like putative cysteine hydrolases"/>
    <property type="match status" value="1"/>
</dbReference>
<keyword evidence="2" id="KW-1185">Reference proteome</keyword>
<organism evidence="1 2">
    <name type="scientific">Variovorax rhizosphaerae</name>
    <dbReference type="NCBI Taxonomy" id="1836200"/>
    <lineage>
        <taxon>Bacteria</taxon>
        <taxon>Pseudomonadati</taxon>
        <taxon>Pseudomonadota</taxon>
        <taxon>Betaproteobacteria</taxon>
        <taxon>Burkholderiales</taxon>
        <taxon>Comamonadaceae</taxon>
        <taxon>Variovorax</taxon>
    </lineage>
</organism>
<evidence type="ECO:0008006" key="3">
    <source>
        <dbReference type="Google" id="ProtNLM"/>
    </source>
</evidence>
<proteinExistence type="predicted"/>
<protein>
    <recommendedName>
        <fullName evidence="3">Protein-glutamine glutaminase</fullName>
    </recommendedName>
</protein>
<comment type="caution">
    <text evidence="1">The sequence shown here is derived from an EMBL/GenBank/DDBJ whole genome shotgun (WGS) entry which is preliminary data.</text>
</comment>
<accession>A0ABU8WX96</accession>
<evidence type="ECO:0000313" key="2">
    <source>
        <dbReference type="Proteomes" id="UP001385892"/>
    </source>
</evidence>
<dbReference type="EMBL" id="JBBKZT010000024">
    <property type="protein sequence ID" value="MEJ8851539.1"/>
    <property type="molecule type" value="Genomic_DNA"/>
</dbReference>
<reference evidence="1 2" key="1">
    <citation type="submission" date="2024-03" db="EMBL/GenBank/DDBJ databases">
        <title>Novel species of the genus Variovorax.</title>
        <authorList>
            <person name="Liu Q."/>
            <person name="Xin Y.-H."/>
        </authorList>
    </citation>
    <scope>NUCLEOTIDE SEQUENCE [LARGE SCALE GENOMIC DNA]</scope>
    <source>
        <strain evidence="1 2">KACC 18900</strain>
    </source>
</reference>
<name>A0ABU8WX96_9BURK</name>
<evidence type="ECO:0000313" key="1">
    <source>
        <dbReference type="EMBL" id="MEJ8851539.1"/>
    </source>
</evidence>